<dbReference type="Proteomes" id="UP001174934">
    <property type="component" value="Unassembled WGS sequence"/>
</dbReference>
<feature type="chain" id="PRO_5041390296" evidence="1">
    <location>
        <begin position="19"/>
        <end position="88"/>
    </location>
</feature>
<comment type="caution">
    <text evidence="2">The sequence shown here is derived from an EMBL/GenBank/DDBJ whole genome shotgun (WGS) entry which is preliminary data.</text>
</comment>
<evidence type="ECO:0000313" key="2">
    <source>
        <dbReference type="EMBL" id="KAK0625520.1"/>
    </source>
</evidence>
<keyword evidence="3" id="KW-1185">Reference proteome</keyword>
<organism evidence="2 3">
    <name type="scientific">Bombardia bombarda</name>
    <dbReference type="NCBI Taxonomy" id="252184"/>
    <lineage>
        <taxon>Eukaryota</taxon>
        <taxon>Fungi</taxon>
        <taxon>Dikarya</taxon>
        <taxon>Ascomycota</taxon>
        <taxon>Pezizomycotina</taxon>
        <taxon>Sordariomycetes</taxon>
        <taxon>Sordariomycetidae</taxon>
        <taxon>Sordariales</taxon>
        <taxon>Lasiosphaeriaceae</taxon>
        <taxon>Bombardia</taxon>
    </lineage>
</organism>
<protein>
    <submittedName>
        <fullName evidence="2">Uncharacterized protein</fullName>
    </submittedName>
</protein>
<reference evidence="2" key="1">
    <citation type="submission" date="2023-06" db="EMBL/GenBank/DDBJ databases">
        <title>Genome-scale phylogeny and comparative genomics of the fungal order Sordariales.</title>
        <authorList>
            <consortium name="Lawrence Berkeley National Laboratory"/>
            <person name="Hensen N."/>
            <person name="Bonometti L."/>
            <person name="Westerberg I."/>
            <person name="Brannstrom I.O."/>
            <person name="Guillou S."/>
            <person name="Cros-Aarteil S."/>
            <person name="Calhoun S."/>
            <person name="Haridas S."/>
            <person name="Kuo A."/>
            <person name="Mondo S."/>
            <person name="Pangilinan J."/>
            <person name="Riley R."/>
            <person name="LaButti K."/>
            <person name="Andreopoulos B."/>
            <person name="Lipzen A."/>
            <person name="Chen C."/>
            <person name="Yanf M."/>
            <person name="Daum C."/>
            <person name="Ng V."/>
            <person name="Clum A."/>
            <person name="Steindorff A."/>
            <person name="Ohm R."/>
            <person name="Martin F."/>
            <person name="Silar P."/>
            <person name="Natvig D."/>
            <person name="Lalanne C."/>
            <person name="Gautier V."/>
            <person name="Ament-velasquez S.L."/>
            <person name="Kruys A."/>
            <person name="Hutchinson M.I."/>
            <person name="Powell A.J."/>
            <person name="Barry K."/>
            <person name="Miller A.N."/>
            <person name="Grigoriev I.V."/>
            <person name="Debuchy R."/>
            <person name="Gladieux P."/>
            <person name="Thoren M.H."/>
            <person name="Johannesson H."/>
        </authorList>
    </citation>
    <scope>NUCLEOTIDE SEQUENCE</scope>
    <source>
        <strain evidence="2">SMH3391-2</strain>
    </source>
</reference>
<dbReference type="EMBL" id="JAULSR010000003">
    <property type="protein sequence ID" value="KAK0625520.1"/>
    <property type="molecule type" value="Genomic_DNA"/>
</dbReference>
<accession>A0AA40C587</accession>
<gene>
    <name evidence="2" type="ORF">B0T17DRAFT_608408</name>
</gene>
<feature type="signal peptide" evidence="1">
    <location>
        <begin position="1"/>
        <end position="18"/>
    </location>
</feature>
<keyword evidence="1" id="KW-0732">Signal</keyword>
<sequence>MRASIWLLGLCYYRGAYAQICEWYLGPSDCICMNSADGSLLRTQTTNCCKSTGYKTANNICGVDKDNRQRFKDCCKDLNQESVIGHCR</sequence>
<evidence type="ECO:0000313" key="3">
    <source>
        <dbReference type="Proteomes" id="UP001174934"/>
    </source>
</evidence>
<name>A0AA40C587_9PEZI</name>
<evidence type="ECO:0000256" key="1">
    <source>
        <dbReference type="SAM" id="SignalP"/>
    </source>
</evidence>
<proteinExistence type="predicted"/>
<dbReference type="AlphaFoldDB" id="A0AA40C587"/>